<feature type="domain" description="DUF2147" evidence="1">
    <location>
        <begin position="24"/>
        <end position="139"/>
    </location>
</feature>
<dbReference type="RefSeq" id="WP_097553302.1">
    <property type="nucleotide sequence ID" value="NZ_PCMW01000007.1"/>
</dbReference>
<dbReference type="InterPro" id="IPR019223">
    <property type="entry name" value="DUF2147"/>
</dbReference>
<dbReference type="Pfam" id="PF09917">
    <property type="entry name" value="DUF2147"/>
    <property type="match status" value="1"/>
</dbReference>
<evidence type="ECO:0000313" key="2">
    <source>
        <dbReference type="EMBL" id="PDS26903.1"/>
    </source>
</evidence>
<evidence type="ECO:0000313" key="3">
    <source>
        <dbReference type="Proteomes" id="UP000220828"/>
    </source>
</evidence>
<dbReference type="PANTHER" id="PTHR36919">
    <property type="entry name" value="BLR1215 PROTEIN"/>
    <property type="match status" value="1"/>
</dbReference>
<dbReference type="Gene3D" id="2.40.128.520">
    <property type="match status" value="1"/>
</dbReference>
<reference evidence="2 3" key="1">
    <citation type="submission" date="2017-09" db="EMBL/GenBank/DDBJ databases">
        <title>Whole genomes of Flavobacteriaceae.</title>
        <authorList>
            <person name="Stine C."/>
            <person name="Li C."/>
            <person name="Tadesse D."/>
        </authorList>
    </citation>
    <scope>NUCLEOTIDE SEQUENCE [LARGE SCALE GENOMIC DNA]</scope>
    <source>
        <strain evidence="2 3">ATCC 35036</strain>
    </source>
</reference>
<dbReference type="EMBL" id="PCMW01000007">
    <property type="protein sequence ID" value="PDS26903.1"/>
    <property type="molecule type" value="Genomic_DNA"/>
</dbReference>
<name>A0A2H3KZ79_9FLAO</name>
<evidence type="ECO:0000259" key="1">
    <source>
        <dbReference type="Pfam" id="PF09917"/>
    </source>
</evidence>
<dbReference type="Proteomes" id="UP000220828">
    <property type="component" value="Unassembled WGS sequence"/>
</dbReference>
<proteinExistence type="predicted"/>
<dbReference type="PANTHER" id="PTHR36919:SF3">
    <property type="entry name" value="BLL5882 PROTEIN"/>
    <property type="match status" value="1"/>
</dbReference>
<gene>
    <name evidence="2" type="ORF">B0A77_01415</name>
</gene>
<sequence length="141" mass="15919">MKHFILSIFFLISNLSFSQHSIVGKWKTHDDKSNKSESVVEIYAVGNAYYGKIIDIFNPDQRVALCKLCTGADKDKPVLGLIIIKDLVKSDNEYDSGKITDPKTGNVYKCKASLINKDQLKIRGYIGFALMGRSQIWTRVK</sequence>
<dbReference type="AlphaFoldDB" id="A0A2H3KZ79"/>
<organism evidence="2 3">
    <name type="scientific">Flavobacterium branchiophilum</name>
    <dbReference type="NCBI Taxonomy" id="55197"/>
    <lineage>
        <taxon>Bacteria</taxon>
        <taxon>Pseudomonadati</taxon>
        <taxon>Bacteroidota</taxon>
        <taxon>Flavobacteriia</taxon>
        <taxon>Flavobacteriales</taxon>
        <taxon>Flavobacteriaceae</taxon>
        <taxon>Flavobacterium</taxon>
    </lineage>
</organism>
<dbReference type="OrthoDB" id="9814399at2"/>
<comment type="caution">
    <text evidence="2">The sequence shown here is derived from an EMBL/GenBank/DDBJ whole genome shotgun (WGS) entry which is preliminary data.</text>
</comment>
<accession>A0A2H3KZ79</accession>
<protein>
    <recommendedName>
        <fullName evidence="1">DUF2147 domain-containing protein</fullName>
    </recommendedName>
</protein>